<protein>
    <submittedName>
        <fullName evidence="3">Uncharacterized protein</fullName>
    </submittedName>
</protein>
<evidence type="ECO:0000256" key="1">
    <source>
        <dbReference type="SAM" id="MobiDB-lite"/>
    </source>
</evidence>
<dbReference type="AlphaFoldDB" id="A0A8H4UF91"/>
<reference evidence="3" key="1">
    <citation type="journal article" date="2020" name="BMC Genomics">
        <title>Correction to: Identification and distribution of gene clusters required for synthesis of sphingolipid metabolism inhibitors in diverse species of the filamentous fungus Fusarium.</title>
        <authorList>
            <person name="Kim H.S."/>
            <person name="Lohmar J.M."/>
            <person name="Busman M."/>
            <person name="Brown D.W."/>
            <person name="Naumann T.A."/>
            <person name="Divon H.H."/>
            <person name="Lysoe E."/>
            <person name="Uhlig S."/>
            <person name="Proctor R.H."/>
        </authorList>
    </citation>
    <scope>NUCLEOTIDE SEQUENCE</scope>
    <source>
        <strain evidence="3">NRRL 22465</strain>
    </source>
</reference>
<feature type="compositionally biased region" description="Acidic residues" evidence="1">
    <location>
        <begin position="252"/>
        <end position="268"/>
    </location>
</feature>
<reference evidence="3" key="2">
    <citation type="submission" date="2020-05" db="EMBL/GenBank/DDBJ databases">
        <authorList>
            <person name="Kim H.-S."/>
            <person name="Proctor R.H."/>
            <person name="Brown D.W."/>
        </authorList>
    </citation>
    <scope>NUCLEOTIDE SEQUENCE</scope>
    <source>
        <strain evidence="3">NRRL 22465</strain>
    </source>
</reference>
<evidence type="ECO:0000313" key="3">
    <source>
        <dbReference type="EMBL" id="KAF4975531.1"/>
    </source>
</evidence>
<keyword evidence="2" id="KW-0732">Signal</keyword>
<feature type="compositionally biased region" description="Low complexity" evidence="1">
    <location>
        <begin position="282"/>
        <end position="293"/>
    </location>
</feature>
<accession>A0A8H4UF91</accession>
<feature type="signal peptide" evidence="2">
    <location>
        <begin position="1"/>
        <end position="18"/>
    </location>
</feature>
<feature type="compositionally biased region" description="Polar residues" evidence="1">
    <location>
        <begin position="294"/>
        <end position="308"/>
    </location>
</feature>
<dbReference type="EMBL" id="JABEYC010000630">
    <property type="protein sequence ID" value="KAF4975531.1"/>
    <property type="molecule type" value="Genomic_DNA"/>
</dbReference>
<comment type="caution">
    <text evidence="3">The sequence shown here is derived from an EMBL/GenBank/DDBJ whole genome shotgun (WGS) entry which is preliminary data.</text>
</comment>
<feature type="compositionally biased region" description="Polar residues" evidence="1">
    <location>
        <begin position="226"/>
        <end position="239"/>
    </location>
</feature>
<keyword evidence="4" id="KW-1185">Reference proteome</keyword>
<evidence type="ECO:0000256" key="2">
    <source>
        <dbReference type="SAM" id="SignalP"/>
    </source>
</evidence>
<name>A0A8H4UF91_9HYPO</name>
<sequence length="334" mass="34421">MHLFSDIVLGLLVGRALGQTTSLPTAENPATDEVNVVTDFVPIKPAMMMPRYDTKDVKRNCVLYHCGIKSIFNRGNTSQIVPIKLDDAKLGPNAGLVKVGGKPAIRLSTPANENSSFSVNVKASTKIPTGNLAKIVASIRVGNIGTVQQELGKNPGLIKTGCSLVMLVDGSSVYKQELMATTGEFQEYSSSNFQCSKQPAIDVVHECGDRPSEITVVDAKLAAANNVGSSDEASETNADGDSKATGTSGEDGNGDEGDGEDKEPDDSGSESGSDSGSGSGSGSESENGSGPTSPTNSDPASDGNNGDETSMAGYESSPRMMLALGIPLAVAVLL</sequence>
<organism evidence="3 4">
    <name type="scientific">Fusarium zealandicum</name>
    <dbReference type="NCBI Taxonomy" id="1053134"/>
    <lineage>
        <taxon>Eukaryota</taxon>
        <taxon>Fungi</taxon>
        <taxon>Dikarya</taxon>
        <taxon>Ascomycota</taxon>
        <taxon>Pezizomycotina</taxon>
        <taxon>Sordariomycetes</taxon>
        <taxon>Hypocreomycetidae</taxon>
        <taxon>Hypocreales</taxon>
        <taxon>Nectriaceae</taxon>
        <taxon>Fusarium</taxon>
        <taxon>Fusarium staphyleae species complex</taxon>
    </lineage>
</organism>
<dbReference type="Proteomes" id="UP000635477">
    <property type="component" value="Unassembled WGS sequence"/>
</dbReference>
<feature type="region of interest" description="Disordered" evidence="1">
    <location>
        <begin position="226"/>
        <end position="314"/>
    </location>
</feature>
<proteinExistence type="predicted"/>
<feature type="chain" id="PRO_5034021728" evidence="2">
    <location>
        <begin position="19"/>
        <end position="334"/>
    </location>
</feature>
<dbReference type="OrthoDB" id="5106806at2759"/>
<evidence type="ECO:0000313" key="4">
    <source>
        <dbReference type="Proteomes" id="UP000635477"/>
    </source>
</evidence>
<gene>
    <name evidence="3" type="ORF">FZEAL_7677</name>
</gene>